<keyword evidence="1" id="KW-1133">Transmembrane helix</keyword>
<keyword evidence="1" id="KW-0812">Transmembrane</keyword>
<comment type="caution">
    <text evidence="2">The sequence shown here is derived from an EMBL/GenBank/DDBJ whole genome shotgun (WGS) entry which is preliminary data.</text>
</comment>
<keyword evidence="1" id="KW-0472">Membrane</keyword>
<protein>
    <submittedName>
        <fullName evidence="2">Uncharacterized protein</fullName>
    </submittedName>
</protein>
<sequence>MKLFSKFAFLLPFFSFLLIFFELYAQPAKSLVYTAIDPLFGLIRSLLPAAMDSLFFLLPLHFLLAFAYGCAIDWLIKKLKKVP</sequence>
<dbReference type="EMBL" id="JBHUFW010000011">
    <property type="protein sequence ID" value="MFD1864195.1"/>
    <property type="molecule type" value="Genomic_DNA"/>
</dbReference>
<dbReference type="Proteomes" id="UP001597273">
    <property type="component" value="Unassembled WGS sequence"/>
</dbReference>
<feature type="transmembrane region" description="Helical" evidence="1">
    <location>
        <begin position="54"/>
        <end position="76"/>
    </location>
</feature>
<organism evidence="2 3">
    <name type="scientific">Planococcus chinensis</name>
    <dbReference type="NCBI Taxonomy" id="272917"/>
    <lineage>
        <taxon>Bacteria</taxon>
        <taxon>Bacillati</taxon>
        <taxon>Bacillota</taxon>
        <taxon>Bacilli</taxon>
        <taxon>Bacillales</taxon>
        <taxon>Caryophanaceae</taxon>
        <taxon>Planococcus</taxon>
    </lineage>
</organism>
<proteinExistence type="predicted"/>
<evidence type="ECO:0000256" key="1">
    <source>
        <dbReference type="SAM" id="Phobius"/>
    </source>
</evidence>
<accession>A0ABW4QKU7</accession>
<name>A0ABW4QKU7_9BACL</name>
<gene>
    <name evidence="2" type="ORF">ACFSDB_14895</name>
</gene>
<evidence type="ECO:0000313" key="2">
    <source>
        <dbReference type="EMBL" id="MFD1864195.1"/>
    </source>
</evidence>
<evidence type="ECO:0000313" key="3">
    <source>
        <dbReference type="Proteomes" id="UP001597273"/>
    </source>
</evidence>
<keyword evidence="3" id="KW-1185">Reference proteome</keyword>
<reference evidence="3" key="1">
    <citation type="journal article" date="2019" name="Int. J. Syst. Evol. Microbiol.">
        <title>The Global Catalogue of Microorganisms (GCM) 10K type strain sequencing project: providing services to taxonomists for standard genome sequencing and annotation.</title>
        <authorList>
            <consortium name="The Broad Institute Genomics Platform"/>
            <consortium name="The Broad Institute Genome Sequencing Center for Infectious Disease"/>
            <person name="Wu L."/>
            <person name="Ma J."/>
        </authorList>
    </citation>
    <scope>NUCLEOTIDE SEQUENCE [LARGE SCALE GENOMIC DNA]</scope>
    <source>
        <strain evidence="3">CGMCC 1.15475</strain>
    </source>
</reference>
<dbReference type="RefSeq" id="WP_204890574.1">
    <property type="nucleotide sequence ID" value="NZ_JBHUFW010000011.1"/>
</dbReference>